<feature type="region of interest" description="Disordered" evidence="3">
    <location>
        <begin position="1186"/>
        <end position="1207"/>
    </location>
</feature>
<feature type="compositionally biased region" description="Basic and acidic residues" evidence="3">
    <location>
        <begin position="1136"/>
        <end position="1159"/>
    </location>
</feature>
<keyword evidence="1" id="KW-0963">Cytoplasm</keyword>
<dbReference type="InterPro" id="IPR025697">
    <property type="entry name" value="CLU_dom"/>
</dbReference>
<evidence type="ECO:0000313" key="6">
    <source>
        <dbReference type="Proteomes" id="UP001180020"/>
    </source>
</evidence>
<dbReference type="Pfam" id="PF13236">
    <property type="entry name" value="CLU"/>
    <property type="match status" value="1"/>
</dbReference>
<feature type="region of interest" description="Disordered" evidence="3">
    <location>
        <begin position="601"/>
        <end position="622"/>
    </location>
</feature>
<feature type="region of interest" description="Disordered" evidence="3">
    <location>
        <begin position="1"/>
        <end position="21"/>
    </location>
</feature>
<name>A0AAV9DGT1_ACOCL</name>
<feature type="domain" description="Clu" evidence="4">
    <location>
        <begin position="303"/>
        <end position="558"/>
    </location>
</feature>
<dbReference type="SUPFAM" id="SSF48452">
    <property type="entry name" value="TPR-like"/>
    <property type="match status" value="2"/>
</dbReference>
<dbReference type="PROSITE" id="PS50005">
    <property type="entry name" value="TPR"/>
    <property type="match status" value="1"/>
</dbReference>
<dbReference type="InterPro" id="IPR011990">
    <property type="entry name" value="TPR-like_helical_dom_sf"/>
</dbReference>
<dbReference type="GO" id="GO:0005737">
    <property type="term" value="C:cytoplasm"/>
    <property type="evidence" value="ECO:0007669"/>
    <property type="project" value="TreeGrafter"/>
</dbReference>
<dbReference type="Gene3D" id="1.25.40.10">
    <property type="entry name" value="Tetratricopeptide repeat domain"/>
    <property type="match status" value="1"/>
</dbReference>
<feature type="compositionally biased region" description="Polar residues" evidence="3">
    <location>
        <begin position="1026"/>
        <end position="1044"/>
    </location>
</feature>
<dbReference type="InterPro" id="IPR028275">
    <property type="entry name" value="CLU_N"/>
</dbReference>
<dbReference type="Proteomes" id="UP001180020">
    <property type="component" value="Unassembled WGS sequence"/>
</dbReference>
<dbReference type="Pfam" id="PF15044">
    <property type="entry name" value="CLU_N"/>
    <property type="match status" value="1"/>
</dbReference>
<feature type="compositionally biased region" description="Polar residues" evidence="3">
    <location>
        <begin position="1191"/>
        <end position="1207"/>
    </location>
</feature>
<evidence type="ECO:0000256" key="3">
    <source>
        <dbReference type="SAM" id="MobiDB-lite"/>
    </source>
</evidence>
<gene>
    <name evidence="5" type="ORF">QJS10_CPB13g00322</name>
</gene>
<dbReference type="InterPro" id="IPR033646">
    <property type="entry name" value="CLU-central"/>
</dbReference>
<feature type="repeat" description="TPR" evidence="2">
    <location>
        <begin position="730"/>
        <end position="763"/>
    </location>
</feature>
<dbReference type="PANTHER" id="PTHR12601">
    <property type="entry name" value="EUKARYOTIC TRANSLATION INITIATION FACTOR 3 SUBUNIT EIF-3"/>
    <property type="match status" value="1"/>
</dbReference>
<proteinExistence type="predicted"/>
<evidence type="ECO:0000313" key="5">
    <source>
        <dbReference type="EMBL" id="KAK1300106.1"/>
    </source>
</evidence>
<evidence type="ECO:0000259" key="4">
    <source>
        <dbReference type="PROSITE" id="PS51823"/>
    </source>
</evidence>
<comment type="caution">
    <text evidence="5">The sequence shown here is derived from an EMBL/GenBank/DDBJ whole genome shotgun (WGS) entry which is preliminary data.</text>
</comment>
<protein>
    <recommendedName>
        <fullName evidence="4">Clu domain-containing protein</fullName>
    </recommendedName>
</protein>
<sequence>MAPKSSRGKANKAKGERRKKEEKVVPSVLDISIFTPYDSHVVLKGISTDKIIDVRRLLGANVETCHITNYSLSHEVKGHRLNDSVEITSLKPCVLKIVEEAYAEEAQAVSHVRRLLDIVACTTCFGRGHHREGKGGGATSAKARKQTAAAGSRTLDGPISPISEGFGMTAIHPTPRLSGFYDFFSFSHITPPISYLKKCDGERRDAQDYFEMEVKICNGKVLHVVASVNGFYTTGKQCIQSHSLVDLLQQLSSAFANAYESLMKAFLEHNKFGNLPYGFRANTWLVPHLISESPSKCPPLPIEDENWGGSGGGQGLDGKHDHREWSREFSILASLPCKTEEERLIRDRKAFLLHTIFVDIAVRKAVSTIRRFIHPGVSSIISTLHEERIGDLSIVVKRDVADGTVKDDAKSEEAAQKNLLKGLTADENVVVHDTDTVGVVTIRYCGYTAVVRVRGNMKKMNCTADDIEIDDQPDGGANALNANSLRVPLHASCGTESCSLSSSLDAQRARDLIQNILRDSLIKIEQMPDVSKRSIRWELGSCWLQHLKKVGSSTTDNAKENGDDINVESVVKGLGKQFELLKKVKKKSSNIGYKCDTKVENSDQGDTHIAGKASSGDQERELTKEDEVKKLLSEESFLLLKESGTSLHHKSIDALTEMANNYYNDVALPKLVELADKLPHIQSLCVHEMVTRAFKHILRAVIAAVDDFKDMPEALSKMIAVCGPYHRITASAYSLLAVVLYHTGDFNQATIYQQKALDINERELGLDHPETMKSYGDLSVFYYRLQHIELALQKEAFLYVFRYVNRALFLLHFSCGLSHPNTAATYINVAMMEEGMGNVHVALRYLHEALKCNQRLLGTDHIQTAASYHAIAIALSMMEAYSLSVQHEQTTLQILQSKLGSEDLRTQDAAAWLEYFESRALEQQEAARSGTPKPDASIASKGHLSVSDLLDFINPMQDSKGRDAPRKQRRVKVVQYIDGHGQAQIHGDDIEGEVRSPEEDVHEPHDTKEYKEMDSGNPPEPVIEESGSSESTLNEGWQEANSRGRTGHVVRRKSGQRRPALTRSPSYYRTGHSFRIKHGFTTSQSTMGRGSFSHPSVMNPNAAEFVPKRAWTSEPDKVTTEVVQQTGSLETSALMLKEDKEPVEKRDSESKDAKVRNNREKLQNSELARQILLSFIVKSVAGIGESETGEAIQTPSQNDTTKSPGRNVGQLESVTQCANVEQHKIGEVNTSHNRDGEGRVGGSMKSWSNANGSEDYIKGMPLKLLFFWLESREFAYSQDILDELNYSARIKIFILEVFQYL</sequence>
<dbReference type="PANTHER" id="PTHR12601:SF45">
    <property type="entry name" value="PROTEIN REDUCED CHLOROPLAST COVERAGE 3"/>
    <property type="match status" value="1"/>
</dbReference>
<evidence type="ECO:0000256" key="2">
    <source>
        <dbReference type="PROSITE-ProRule" id="PRU00339"/>
    </source>
</evidence>
<dbReference type="SMART" id="SM00028">
    <property type="entry name" value="TPR"/>
    <property type="match status" value="2"/>
</dbReference>
<evidence type="ECO:0000256" key="1">
    <source>
        <dbReference type="ARBA" id="ARBA00022490"/>
    </source>
</evidence>
<feature type="compositionally biased region" description="Basic residues" evidence="3">
    <location>
        <begin position="1045"/>
        <end position="1056"/>
    </location>
</feature>
<feature type="compositionally biased region" description="Basic and acidic residues" evidence="3">
    <location>
        <begin position="994"/>
        <end position="1014"/>
    </location>
</feature>
<dbReference type="InterPro" id="IPR019734">
    <property type="entry name" value="TPR_rpt"/>
</dbReference>
<dbReference type="PROSITE" id="PS51823">
    <property type="entry name" value="CLU"/>
    <property type="match status" value="1"/>
</dbReference>
<feature type="compositionally biased region" description="Basic residues" evidence="3">
    <location>
        <begin position="1"/>
        <end position="17"/>
    </location>
</feature>
<dbReference type="FunFam" id="1.25.40.10:FF:000157">
    <property type="entry name" value="protein TSS isoform X2"/>
    <property type="match status" value="1"/>
</dbReference>
<keyword evidence="2" id="KW-0802">TPR repeat</keyword>
<feature type="region of interest" description="Disordered" evidence="3">
    <location>
        <begin position="994"/>
        <end position="1066"/>
    </location>
</feature>
<dbReference type="Pfam" id="PF12807">
    <property type="entry name" value="eIF3_p135"/>
    <property type="match status" value="1"/>
</dbReference>
<dbReference type="Pfam" id="PF13424">
    <property type="entry name" value="TPR_12"/>
    <property type="match status" value="2"/>
</dbReference>
<reference evidence="5" key="2">
    <citation type="submission" date="2023-06" db="EMBL/GenBank/DDBJ databases">
        <authorList>
            <person name="Ma L."/>
            <person name="Liu K.-W."/>
            <person name="Li Z."/>
            <person name="Hsiao Y.-Y."/>
            <person name="Qi Y."/>
            <person name="Fu T."/>
            <person name="Tang G."/>
            <person name="Zhang D."/>
            <person name="Sun W.-H."/>
            <person name="Liu D.-K."/>
            <person name="Li Y."/>
            <person name="Chen G.-Z."/>
            <person name="Liu X.-D."/>
            <person name="Liao X.-Y."/>
            <person name="Jiang Y.-T."/>
            <person name="Yu X."/>
            <person name="Hao Y."/>
            <person name="Huang J."/>
            <person name="Zhao X.-W."/>
            <person name="Ke S."/>
            <person name="Chen Y.-Y."/>
            <person name="Wu W.-L."/>
            <person name="Hsu J.-L."/>
            <person name="Lin Y.-F."/>
            <person name="Huang M.-D."/>
            <person name="Li C.-Y."/>
            <person name="Huang L."/>
            <person name="Wang Z.-W."/>
            <person name="Zhao X."/>
            <person name="Zhong W.-Y."/>
            <person name="Peng D.-H."/>
            <person name="Ahmad S."/>
            <person name="Lan S."/>
            <person name="Zhang J.-S."/>
            <person name="Tsai W.-C."/>
            <person name="Van De Peer Y."/>
            <person name="Liu Z.-J."/>
        </authorList>
    </citation>
    <scope>NUCLEOTIDE SEQUENCE</scope>
    <source>
        <strain evidence="5">CP</strain>
        <tissue evidence="5">Leaves</tissue>
    </source>
</reference>
<organism evidence="5 6">
    <name type="scientific">Acorus calamus</name>
    <name type="common">Sweet flag</name>
    <dbReference type="NCBI Taxonomy" id="4465"/>
    <lineage>
        <taxon>Eukaryota</taxon>
        <taxon>Viridiplantae</taxon>
        <taxon>Streptophyta</taxon>
        <taxon>Embryophyta</taxon>
        <taxon>Tracheophyta</taxon>
        <taxon>Spermatophyta</taxon>
        <taxon>Magnoliopsida</taxon>
        <taxon>Liliopsida</taxon>
        <taxon>Acoraceae</taxon>
        <taxon>Acorus</taxon>
    </lineage>
</organism>
<feature type="region of interest" description="Disordered" evidence="3">
    <location>
        <begin position="1125"/>
        <end position="1159"/>
    </location>
</feature>
<dbReference type="EMBL" id="JAUJYO010000013">
    <property type="protein sequence ID" value="KAK1300106.1"/>
    <property type="molecule type" value="Genomic_DNA"/>
</dbReference>
<accession>A0AAV9DGT1</accession>
<keyword evidence="6" id="KW-1185">Reference proteome</keyword>
<reference evidence="5" key="1">
    <citation type="journal article" date="2023" name="Nat. Commun.">
        <title>Diploid and tetraploid genomes of Acorus and the evolution of monocots.</title>
        <authorList>
            <person name="Ma L."/>
            <person name="Liu K.W."/>
            <person name="Li Z."/>
            <person name="Hsiao Y.Y."/>
            <person name="Qi Y."/>
            <person name="Fu T."/>
            <person name="Tang G.D."/>
            <person name="Zhang D."/>
            <person name="Sun W.H."/>
            <person name="Liu D.K."/>
            <person name="Li Y."/>
            <person name="Chen G.Z."/>
            <person name="Liu X.D."/>
            <person name="Liao X.Y."/>
            <person name="Jiang Y.T."/>
            <person name="Yu X."/>
            <person name="Hao Y."/>
            <person name="Huang J."/>
            <person name="Zhao X.W."/>
            <person name="Ke S."/>
            <person name="Chen Y.Y."/>
            <person name="Wu W.L."/>
            <person name="Hsu J.L."/>
            <person name="Lin Y.F."/>
            <person name="Huang M.D."/>
            <person name="Li C.Y."/>
            <person name="Huang L."/>
            <person name="Wang Z.W."/>
            <person name="Zhao X."/>
            <person name="Zhong W.Y."/>
            <person name="Peng D.H."/>
            <person name="Ahmad S."/>
            <person name="Lan S."/>
            <person name="Zhang J.S."/>
            <person name="Tsai W.C."/>
            <person name="Van de Peer Y."/>
            <person name="Liu Z.J."/>
        </authorList>
    </citation>
    <scope>NUCLEOTIDE SEQUENCE</scope>
    <source>
        <strain evidence="5">CP</strain>
    </source>
</reference>
<feature type="region of interest" description="Disordered" evidence="3">
    <location>
        <begin position="130"/>
        <end position="154"/>
    </location>
</feature>
<dbReference type="InterPro" id="IPR027523">
    <property type="entry name" value="CLU_prot"/>
</dbReference>